<evidence type="ECO:0000256" key="5">
    <source>
        <dbReference type="SAM" id="Phobius"/>
    </source>
</evidence>
<evidence type="ECO:0000256" key="1">
    <source>
        <dbReference type="ARBA" id="ARBA00004141"/>
    </source>
</evidence>
<evidence type="ECO:0000313" key="6">
    <source>
        <dbReference type="EMBL" id="GGB75516.1"/>
    </source>
</evidence>
<reference evidence="7" key="1">
    <citation type="journal article" date="2019" name="Int. J. Syst. Evol. Microbiol.">
        <title>The Global Catalogue of Microorganisms (GCM) 10K type strain sequencing project: providing services to taxonomists for standard genome sequencing and annotation.</title>
        <authorList>
            <consortium name="The Broad Institute Genomics Platform"/>
            <consortium name="The Broad Institute Genome Sequencing Center for Infectious Disease"/>
            <person name="Wu L."/>
            <person name="Ma J."/>
        </authorList>
    </citation>
    <scope>NUCLEOTIDE SEQUENCE [LARGE SCALE GENOMIC DNA]</scope>
    <source>
        <strain evidence="7">CGMCC 1.15461</strain>
    </source>
</reference>
<feature type="transmembrane region" description="Helical" evidence="5">
    <location>
        <begin position="15"/>
        <end position="40"/>
    </location>
</feature>
<protein>
    <recommendedName>
        <fullName evidence="8">DUF4870 domain-containing protein</fullName>
    </recommendedName>
</protein>
<keyword evidence="4 5" id="KW-0472">Membrane</keyword>
<feature type="transmembrane region" description="Helical" evidence="5">
    <location>
        <begin position="61"/>
        <end position="83"/>
    </location>
</feature>
<proteinExistence type="predicted"/>
<gene>
    <name evidence="6" type="ORF">GCM10007424_14310</name>
</gene>
<dbReference type="Proteomes" id="UP000615760">
    <property type="component" value="Unassembled WGS sequence"/>
</dbReference>
<comment type="caution">
    <text evidence="6">The sequence shown here is derived from an EMBL/GenBank/DDBJ whole genome shotgun (WGS) entry which is preliminary data.</text>
</comment>
<name>A0ABQ1JRM1_9FLAO</name>
<evidence type="ECO:0000256" key="3">
    <source>
        <dbReference type="ARBA" id="ARBA00022989"/>
    </source>
</evidence>
<feature type="transmembrane region" description="Helical" evidence="5">
    <location>
        <begin position="103"/>
        <end position="135"/>
    </location>
</feature>
<sequence>MLYTMTSNNDKTTSILLQLSVLSQYFIPLGNIVFPVLIWSIKRKESSFVDKNGKQVINFQLSLLLYCLVIVLIAIPIILYSAFHNNTFIIENCEWIVKEFNSGRITGIIATVVVSVILFTVLKVLEFCLVLYAAVKNSNGESYKYPITINFIK</sequence>
<dbReference type="EMBL" id="BMJE01000003">
    <property type="protein sequence ID" value="GGB75516.1"/>
    <property type="molecule type" value="Genomic_DNA"/>
</dbReference>
<evidence type="ECO:0000256" key="2">
    <source>
        <dbReference type="ARBA" id="ARBA00022692"/>
    </source>
</evidence>
<evidence type="ECO:0000256" key="4">
    <source>
        <dbReference type="ARBA" id="ARBA00023136"/>
    </source>
</evidence>
<dbReference type="InterPro" id="IPR019109">
    <property type="entry name" value="MamF_MmsF"/>
</dbReference>
<dbReference type="Pfam" id="PF09685">
    <property type="entry name" value="MamF_MmsF"/>
    <property type="match status" value="1"/>
</dbReference>
<evidence type="ECO:0000313" key="7">
    <source>
        <dbReference type="Proteomes" id="UP000615760"/>
    </source>
</evidence>
<comment type="subcellular location">
    <subcellularLocation>
        <location evidence="1">Membrane</location>
        <topology evidence="1">Multi-pass membrane protein</topology>
    </subcellularLocation>
</comment>
<keyword evidence="3 5" id="KW-1133">Transmembrane helix</keyword>
<evidence type="ECO:0008006" key="8">
    <source>
        <dbReference type="Google" id="ProtNLM"/>
    </source>
</evidence>
<keyword evidence="2 5" id="KW-0812">Transmembrane</keyword>
<organism evidence="6 7">
    <name type="scientific">Flavobacterium suaedae</name>
    <dbReference type="NCBI Taxonomy" id="1767027"/>
    <lineage>
        <taxon>Bacteria</taxon>
        <taxon>Pseudomonadati</taxon>
        <taxon>Bacteroidota</taxon>
        <taxon>Flavobacteriia</taxon>
        <taxon>Flavobacteriales</taxon>
        <taxon>Flavobacteriaceae</taxon>
        <taxon>Flavobacterium</taxon>
    </lineage>
</organism>
<keyword evidence="7" id="KW-1185">Reference proteome</keyword>
<accession>A0ABQ1JRM1</accession>